<evidence type="ECO:0000256" key="2">
    <source>
        <dbReference type="ARBA" id="ARBA00022448"/>
    </source>
</evidence>
<feature type="transmembrane region" description="Helical" evidence="11">
    <location>
        <begin position="392"/>
        <end position="410"/>
    </location>
</feature>
<feature type="transmembrane region" description="Helical" evidence="11">
    <location>
        <begin position="103"/>
        <end position="121"/>
    </location>
</feature>
<accession>A0ABS4WEC6</accession>
<evidence type="ECO:0000256" key="5">
    <source>
        <dbReference type="ARBA" id="ARBA00022597"/>
    </source>
</evidence>
<keyword evidence="4" id="KW-0997">Cell inner membrane</keyword>
<dbReference type="PANTHER" id="PTHR32196:SF32">
    <property type="entry name" value="XYLOSE TRANSPORT SYSTEM PERMEASE PROTEIN XYLH"/>
    <property type="match status" value="1"/>
</dbReference>
<dbReference type="EMBL" id="JAGIOE010000001">
    <property type="protein sequence ID" value="MBP2374569.1"/>
    <property type="molecule type" value="Genomic_DNA"/>
</dbReference>
<comment type="subcellular location">
    <subcellularLocation>
        <location evidence="1">Cell membrane</location>
        <topology evidence="1">Multi-pass membrane protein</topology>
    </subcellularLocation>
</comment>
<dbReference type="Pfam" id="PF02653">
    <property type="entry name" value="BPD_transp_2"/>
    <property type="match status" value="2"/>
</dbReference>
<dbReference type="RefSeq" id="WP_209907572.1">
    <property type="nucleotide sequence ID" value="NZ_BAAAMI010000017.1"/>
</dbReference>
<sequence length="421" mass="43439">MSAKVPEPGPEPGTVAADLLDERLIQSAGFGGAVRAFTRRIRGGDLGSLPVVVGLVVIWAVFGIVNPRFLSSINLVNLSMQCAAVGTIAIGVVLVLLLAEIDLSIGSVSGLAAAIVAVGFVGHAWPLWTAVVAAIAAGALIGLFYALLNTRFGVPSFVITLAGLLGILGAQLWVLGKFGSINLPFDSWLVYYAQQLYMPDWLAYVFVAVAVAGYWLAKSLASNKRKAAGLSGTSASALGLRAAGLLVVLGVPVWYLNRSRGVGVMFLSFVALVLIMHFFLSRTRWGRAVFAVGGNVEAARRAGINVRAVALSVFILCSTFAALGGLMAAGRLAAANQSSGGGDINLNAIAAAVIGGTSLFGGRGSAFSALLGILVIQSISSGLTLVNLDSSLRYMITGAVLLLAVVIDSLSRRSRRAAGRA</sequence>
<feature type="transmembrane region" description="Helical" evidence="11">
    <location>
        <begin position="262"/>
        <end position="280"/>
    </location>
</feature>
<dbReference type="InterPro" id="IPR001851">
    <property type="entry name" value="ABC_transp_permease"/>
</dbReference>
<dbReference type="CDD" id="cd06579">
    <property type="entry name" value="TM_PBP1_transp_AraH_like"/>
    <property type="match status" value="1"/>
</dbReference>
<feature type="transmembrane region" description="Helical" evidence="11">
    <location>
        <begin position="78"/>
        <end position="98"/>
    </location>
</feature>
<gene>
    <name evidence="12" type="ORF">JOF46_002481</name>
</gene>
<feature type="transmembrane region" description="Helical" evidence="11">
    <location>
        <begin position="46"/>
        <end position="66"/>
    </location>
</feature>
<evidence type="ECO:0000256" key="4">
    <source>
        <dbReference type="ARBA" id="ARBA00022519"/>
    </source>
</evidence>
<evidence type="ECO:0000256" key="8">
    <source>
        <dbReference type="ARBA" id="ARBA00023136"/>
    </source>
</evidence>
<keyword evidence="3" id="KW-1003">Cell membrane</keyword>
<comment type="caution">
    <text evidence="12">The sequence shown here is derived from an EMBL/GenBank/DDBJ whole genome shotgun (WGS) entry which is preliminary data.</text>
</comment>
<reference evidence="12 13" key="1">
    <citation type="submission" date="2021-03" db="EMBL/GenBank/DDBJ databases">
        <title>Sequencing the genomes of 1000 actinobacteria strains.</title>
        <authorList>
            <person name="Klenk H.-P."/>
        </authorList>
    </citation>
    <scope>NUCLEOTIDE SEQUENCE [LARGE SCALE GENOMIC DNA]</scope>
    <source>
        <strain evidence="12 13">DSM 15454</strain>
    </source>
</reference>
<feature type="transmembrane region" description="Helical" evidence="11">
    <location>
        <begin position="154"/>
        <end position="176"/>
    </location>
</feature>
<evidence type="ECO:0000256" key="1">
    <source>
        <dbReference type="ARBA" id="ARBA00004651"/>
    </source>
</evidence>
<feature type="transmembrane region" description="Helical" evidence="11">
    <location>
        <begin position="127"/>
        <end position="147"/>
    </location>
</feature>
<dbReference type="PANTHER" id="PTHR32196">
    <property type="entry name" value="ABC TRANSPORTER PERMEASE PROTEIN YPHD-RELATED-RELATED"/>
    <property type="match status" value="1"/>
</dbReference>
<keyword evidence="2" id="KW-0813">Transport</keyword>
<evidence type="ECO:0000256" key="11">
    <source>
        <dbReference type="SAM" id="Phobius"/>
    </source>
</evidence>
<evidence type="ECO:0000256" key="9">
    <source>
        <dbReference type="ARBA" id="ARBA00035611"/>
    </source>
</evidence>
<keyword evidence="8 11" id="KW-0472">Membrane</keyword>
<evidence type="ECO:0000256" key="6">
    <source>
        <dbReference type="ARBA" id="ARBA00022692"/>
    </source>
</evidence>
<feature type="transmembrane region" description="Helical" evidence="11">
    <location>
        <begin position="344"/>
        <end position="362"/>
    </location>
</feature>
<feature type="transmembrane region" description="Helical" evidence="11">
    <location>
        <begin position="196"/>
        <end position="217"/>
    </location>
</feature>
<name>A0ABS4WEC6_9MICC</name>
<keyword evidence="6 11" id="KW-0812">Transmembrane</keyword>
<keyword evidence="5 12" id="KW-0762">Sugar transport</keyword>
<evidence type="ECO:0000256" key="10">
    <source>
        <dbReference type="ARBA" id="ARBA00035686"/>
    </source>
</evidence>
<keyword evidence="7 11" id="KW-1133">Transmembrane helix</keyword>
<keyword evidence="13" id="KW-1185">Reference proteome</keyword>
<proteinExistence type="predicted"/>
<comment type="function">
    <text evidence="9">Part of the binding-protein-dependent transport system for D-xylose. Probably responsible for the translocation of the substrate across the membrane.</text>
</comment>
<feature type="transmembrane region" description="Helical" evidence="11">
    <location>
        <begin position="369"/>
        <end position="386"/>
    </location>
</feature>
<evidence type="ECO:0000313" key="13">
    <source>
        <dbReference type="Proteomes" id="UP000766570"/>
    </source>
</evidence>
<evidence type="ECO:0000313" key="12">
    <source>
        <dbReference type="EMBL" id="MBP2374569.1"/>
    </source>
</evidence>
<dbReference type="Proteomes" id="UP000766570">
    <property type="component" value="Unassembled WGS sequence"/>
</dbReference>
<protein>
    <recommendedName>
        <fullName evidence="10">Xylose transport system permease protein XylH</fullName>
    </recommendedName>
</protein>
<feature type="transmembrane region" description="Helical" evidence="11">
    <location>
        <begin position="308"/>
        <end position="332"/>
    </location>
</feature>
<feature type="transmembrane region" description="Helical" evidence="11">
    <location>
        <begin position="238"/>
        <end position="256"/>
    </location>
</feature>
<organism evidence="12 13">
    <name type="scientific">Paeniglutamicibacter psychrophenolicus</name>
    <dbReference type="NCBI Taxonomy" id="257454"/>
    <lineage>
        <taxon>Bacteria</taxon>
        <taxon>Bacillati</taxon>
        <taxon>Actinomycetota</taxon>
        <taxon>Actinomycetes</taxon>
        <taxon>Micrococcales</taxon>
        <taxon>Micrococcaceae</taxon>
        <taxon>Paeniglutamicibacter</taxon>
    </lineage>
</organism>
<evidence type="ECO:0000256" key="7">
    <source>
        <dbReference type="ARBA" id="ARBA00022989"/>
    </source>
</evidence>
<evidence type="ECO:0000256" key="3">
    <source>
        <dbReference type="ARBA" id="ARBA00022475"/>
    </source>
</evidence>